<evidence type="ECO:0000259" key="3">
    <source>
        <dbReference type="Pfam" id="PF13439"/>
    </source>
</evidence>
<dbReference type="SUPFAM" id="SSF53756">
    <property type="entry name" value="UDP-Glycosyltransferase/glycogen phosphorylase"/>
    <property type="match status" value="1"/>
</dbReference>
<proteinExistence type="predicted"/>
<name>A0ABR4XN46_9PORP</name>
<organism evidence="4 5">
    <name type="scientific">Porphyromonas canoris</name>
    <dbReference type="NCBI Taxonomy" id="36875"/>
    <lineage>
        <taxon>Bacteria</taxon>
        <taxon>Pseudomonadati</taxon>
        <taxon>Bacteroidota</taxon>
        <taxon>Bacteroidia</taxon>
        <taxon>Bacteroidales</taxon>
        <taxon>Porphyromonadaceae</taxon>
        <taxon>Porphyromonas</taxon>
    </lineage>
</organism>
<sequence>MNILIVNTHLSGGGAAIAARRLRDALSMMPDVDVAFLFLEKKSVADRFNFMAERAEIYLHNGFRRDKIFHISTASWGRDISLHPLVKWADVIHLHWINHGMLSLKGLERLASTGKPLFWTTHDMWPFTAVSPHLSDPNSYESPWSGKENSLVNRVWRRKQRIYPVLRPSFICCSEWIAGKARASELTKGLDITTIPNAIDTDSFSPPASFSLEQKRIVVGAVQTDDPRKGFDELLSALHSLPLKEMNVVVDVFGKLSPHASALLETLPVVLHGYIGSEEEMIKLYRFACMLVVPSLFENLPCTIMESLSCGTPVVAFETGGIPEMIQPGKNGFLAEYANPSDLAKKIEQMLLLPPSEYLAMRSAAREKAVSCYSYTKVAEQHLRLYASRLQGQS</sequence>
<dbReference type="InterPro" id="IPR001296">
    <property type="entry name" value="Glyco_trans_1"/>
</dbReference>
<dbReference type="RefSeq" id="WP_036788181.1">
    <property type="nucleotide sequence ID" value="NZ_JQZV01000001.1"/>
</dbReference>
<evidence type="ECO:0000256" key="1">
    <source>
        <dbReference type="ARBA" id="ARBA00022679"/>
    </source>
</evidence>
<comment type="caution">
    <text evidence="4">The sequence shown here is derived from an EMBL/GenBank/DDBJ whole genome shotgun (WGS) entry which is preliminary data.</text>
</comment>
<keyword evidence="1" id="KW-0808">Transferase</keyword>
<feature type="domain" description="Glycosyl transferase family 1" evidence="2">
    <location>
        <begin position="212"/>
        <end position="367"/>
    </location>
</feature>
<dbReference type="Pfam" id="PF00534">
    <property type="entry name" value="Glycos_transf_1"/>
    <property type="match status" value="1"/>
</dbReference>
<dbReference type="InterPro" id="IPR028098">
    <property type="entry name" value="Glyco_trans_4-like_N"/>
</dbReference>
<protein>
    <submittedName>
        <fullName evidence="4">Uncharacterized protein</fullName>
    </submittedName>
</protein>
<dbReference type="Proteomes" id="UP000030101">
    <property type="component" value="Unassembled WGS sequence"/>
</dbReference>
<dbReference type="PANTHER" id="PTHR46401:SF2">
    <property type="entry name" value="GLYCOSYLTRANSFERASE WBBK-RELATED"/>
    <property type="match status" value="1"/>
</dbReference>
<dbReference type="Gene3D" id="3.40.50.2000">
    <property type="entry name" value="Glycogen Phosphorylase B"/>
    <property type="match status" value="2"/>
</dbReference>
<dbReference type="EMBL" id="JQZV01000001">
    <property type="protein sequence ID" value="KGN93591.1"/>
    <property type="molecule type" value="Genomic_DNA"/>
</dbReference>
<dbReference type="Pfam" id="PF13439">
    <property type="entry name" value="Glyco_transf_4"/>
    <property type="match status" value="1"/>
</dbReference>
<accession>A0ABR4XN46</accession>
<evidence type="ECO:0000313" key="5">
    <source>
        <dbReference type="Proteomes" id="UP000030101"/>
    </source>
</evidence>
<evidence type="ECO:0000259" key="2">
    <source>
        <dbReference type="Pfam" id="PF00534"/>
    </source>
</evidence>
<dbReference type="PANTHER" id="PTHR46401">
    <property type="entry name" value="GLYCOSYLTRANSFERASE WBBK-RELATED"/>
    <property type="match status" value="1"/>
</dbReference>
<evidence type="ECO:0000313" key="4">
    <source>
        <dbReference type="EMBL" id="KGN93591.1"/>
    </source>
</evidence>
<gene>
    <name evidence="4" type="ORF">HQ43_00160</name>
</gene>
<feature type="domain" description="Glycosyltransferase subfamily 4-like N-terminal" evidence="3">
    <location>
        <begin position="13"/>
        <end position="202"/>
    </location>
</feature>
<keyword evidence="5" id="KW-1185">Reference proteome</keyword>
<reference evidence="4 5" key="1">
    <citation type="submission" date="2014-08" db="EMBL/GenBank/DDBJ databases">
        <title>Porphyromonas canoris strain:OH2762 Genome sequencing.</title>
        <authorList>
            <person name="Wallis C."/>
            <person name="Deusch O."/>
            <person name="O'Flynn C."/>
            <person name="Davis I."/>
            <person name="Jospin G."/>
            <person name="Darling A.E."/>
            <person name="Coil D.A."/>
            <person name="Alexiev A."/>
            <person name="Horsfall A."/>
            <person name="Kirkwood N."/>
            <person name="Harris S."/>
            <person name="Eisen J.A."/>
        </authorList>
    </citation>
    <scope>NUCLEOTIDE SEQUENCE [LARGE SCALE GENOMIC DNA]</scope>
    <source>
        <strain evidence="5">COT-108 OH2762</strain>
    </source>
</reference>